<evidence type="ECO:0000313" key="2">
    <source>
        <dbReference type="Proteomes" id="UP000319927"/>
    </source>
</evidence>
<reference evidence="1 2" key="1">
    <citation type="submission" date="2019-06" db="EMBL/GenBank/DDBJ databases">
        <title>Sequencing the genomes of 1000 actinobacteria strains.</title>
        <authorList>
            <person name="Klenk H.-P."/>
        </authorList>
    </citation>
    <scope>NUCLEOTIDE SEQUENCE [LARGE SCALE GENOMIC DNA]</scope>
    <source>
        <strain evidence="1 2">DSM 102131</strain>
    </source>
</reference>
<dbReference type="RefSeq" id="WP_154937106.1">
    <property type="nucleotide sequence ID" value="NZ_VIXA01000001.1"/>
</dbReference>
<comment type="caution">
    <text evidence="1">The sequence shown here is derived from an EMBL/GenBank/DDBJ whole genome shotgun (WGS) entry which is preliminary data.</text>
</comment>
<evidence type="ECO:0000313" key="1">
    <source>
        <dbReference type="EMBL" id="TWG28127.1"/>
    </source>
</evidence>
<dbReference type="InterPro" id="IPR015943">
    <property type="entry name" value="WD40/YVTN_repeat-like_dom_sf"/>
</dbReference>
<keyword evidence="2" id="KW-1185">Reference proteome</keyword>
<organism evidence="1 2">
    <name type="scientific">Micromonospora palomenae</name>
    <dbReference type="NCBI Taxonomy" id="1461247"/>
    <lineage>
        <taxon>Bacteria</taxon>
        <taxon>Bacillati</taxon>
        <taxon>Actinomycetota</taxon>
        <taxon>Actinomycetes</taxon>
        <taxon>Micromonosporales</taxon>
        <taxon>Micromonosporaceae</taxon>
        <taxon>Micromonospora</taxon>
    </lineage>
</organism>
<name>A0A561WW97_9ACTN</name>
<dbReference type="InterPro" id="IPR011047">
    <property type="entry name" value="Quinoprotein_ADH-like_sf"/>
</dbReference>
<protein>
    <submittedName>
        <fullName evidence="1">Uncharacterized protein</fullName>
    </submittedName>
</protein>
<dbReference type="Gene3D" id="2.130.10.10">
    <property type="entry name" value="YVTN repeat-like/Quinoprotein amine dehydrogenase"/>
    <property type="match status" value="1"/>
</dbReference>
<dbReference type="OrthoDB" id="9764248at2"/>
<proteinExistence type="predicted"/>
<sequence length="325" mass="35837">MQPRLINQVWLPGIRQVAQATGFGWAVTESASFTVNLFDHDLRRVARFPVPLDDPRMNVGATGQLVAAGDKHQIVVLDHNGVVQWRSSWDRLGGGATVGAGFDLDGDDILWVRLAGTKELVAIHAATGKEIHRTPLPGPGAAWFVHGPTKTWTGLTLPHPESAASMLIGLDAEQIVLRPLAGDDLAGFSPAGDRYLTTAFDGFLSVRNVATDNVIAERHLEDLPDTPPGWRYVDRAVFLTDELILIAVSPADPPDYAEGHLLLSARRLRCRSQMRYPHPHRFGSIHPAQQPGRWLTRHHEEDLLRLWQLDGRLDDEPLPGQIALL</sequence>
<dbReference type="AlphaFoldDB" id="A0A561WW97"/>
<dbReference type="Proteomes" id="UP000319927">
    <property type="component" value="Unassembled WGS sequence"/>
</dbReference>
<gene>
    <name evidence="1" type="ORF">FHX75_111278</name>
</gene>
<accession>A0A561WW97</accession>
<dbReference type="EMBL" id="VIXA01000001">
    <property type="protein sequence ID" value="TWG28127.1"/>
    <property type="molecule type" value="Genomic_DNA"/>
</dbReference>
<dbReference type="SUPFAM" id="SSF50998">
    <property type="entry name" value="Quinoprotein alcohol dehydrogenase-like"/>
    <property type="match status" value="1"/>
</dbReference>